<keyword evidence="2" id="KW-0812">Transmembrane</keyword>
<protein>
    <submittedName>
        <fullName evidence="3">Uncharacterized protein</fullName>
    </submittedName>
</protein>
<dbReference type="RefSeq" id="WP_357786805.1">
    <property type="nucleotide sequence ID" value="NZ_JBFAKC010000012.1"/>
</dbReference>
<feature type="compositionally biased region" description="Polar residues" evidence="1">
    <location>
        <begin position="504"/>
        <end position="515"/>
    </location>
</feature>
<feature type="compositionally biased region" description="Basic and acidic residues" evidence="1">
    <location>
        <begin position="716"/>
        <end position="733"/>
    </location>
</feature>
<feature type="compositionally biased region" description="Low complexity" evidence="1">
    <location>
        <begin position="390"/>
        <end position="405"/>
    </location>
</feature>
<gene>
    <name evidence="3" type="ORF">AB0I48_24635</name>
</gene>
<accession>A0ABV3FZA1</accession>
<feature type="compositionally biased region" description="Basic and acidic residues" evidence="1">
    <location>
        <begin position="406"/>
        <end position="422"/>
    </location>
</feature>
<feature type="compositionally biased region" description="Basic and acidic residues" evidence="1">
    <location>
        <begin position="348"/>
        <end position="368"/>
    </location>
</feature>
<keyword evidence="2" id="KW-1133">Transmembrane helix</keyword>
<evidence type="ECO:0000256" key="1">
    <source>
        <dbReference type="SAM" id="MobiDB-lite"/>
    </source>
</evidence>
<feature type="compositionally biased region" description="Basic and acidic residues" evidence="1">
    <location>
        <begin position="654"/>
        <end position="664"/>
    </location>
</feature>
<feature type="compositionally biased region" description="Basic and acidic residues" evidence="1">
    <location>
        <begin position="606"/>
        <end position="624"/>
    </location>
</feature>
<reference evidence="3 4" key="1">
    <citation type="submission" date="2024-06" db="EMBL/GenBank/DDBJ databases">
        <title>The Natural Products Discovery Center: Release of the First 8490 Sequenced Strains for Exploring Actinobacteria Biosynthetic Diversity.</title>
        <authorList>
            <person name="Kalkreuter E."/>
            <person name="Kautsar S.A."/>
            <person name="Yang D."/>
            <person name="Bader C.D."/>
            <person name="Teijaro C.N."/>
            <person name="Fluegel L."/>
            <person name="Davis C.M."/>
            <person name="Simpson J.R."/>
            <person name="Lauterbach L."/>
            <person name="Steele A.D."/>
            <person name="Gui C."/>
            <person name="Meng S."/>
            <person name="Li G."/>
            <person name="Viehrig K."/>
            <person name="Ye F."/>
            <person name="Su P."/>
            <person name="Kiefer A.F."/>
            <person name="Nichols A."/>
            <person name="Cepeda A.J."/>
            <person name="Yan W."/>
            <person name="Fan B."/>
            <person name="Jiang Y."/>
            <person name="Adhikari A."/>
            <person name="Zheng C.-J."/>
            <person name="Schuster L."/>
            <person name="Cowan T.M."/>
            <person name="Smanski M.J."/>
            <person name="Chevrette M.G."/>
            <person name="De Carvalho L.P.S."/>
            <person name="Shen B."/>
        </authorList>
    </citation>
    <scope>NUCLEOTIDE SEQUENCE [LARGE SCALE GENOMIC DNA]</scope>
    <source>
        <strain evidence="3 4">NPDC050403</strain>
    </source>
</reference>
<evidence type="ECO:0000313" key="3">
    <source>
        <dbReference type="EMBL" id="MEV0710757.1"/>
    </source>
</evidence>
<sequence>MPAPTLGTSTRYRLARITALVLGSLVFLYACERSRSSMLSDVLGEVLLAACLGIAGIAAAWFEISLSNRTAEQEAAETGESGEFLLESEGRRIRARIAPSGNLVFHGREISDGPQAHEWSWTFRPNTFPAIRTALGGGDGELVRLLEEIVPRLDRHSRRDPGAWVRAHGITATYREKGDNPSHATRKLPILKRGLPRELQTGRVAAIAAGTTAGPAAAVRRDATRPPSGPNPRVTPAPSRVSVRGGRRADRDVDDSDLDDIADSAPAQDYPPSLRDRLDQARGLLARVIPQRRADDEFDDVGDFDDFDDLEDEYDDEYRDDPDDELFAAAARSDYRPAPADYDDYSDYDVRYDDAGPRRRPVGDDATARRSGATRRNGSAATDRADTGGRRAVPARAAADRVAPATRDRHAPEPDRGGRADRIATPPAARFRPDDSDADRDGRPVRDRAAAQDRPATPRSDWPVRPATDSTPTRSRRGLHDSGPQATVDPTASRSRRPAHDSGRQQAIDQTSSRRNASHDAEQRSVADPAASRSRRAAHNSGPQSAIDPAAPRSRGHDSGQPFTGDPGGRSRRSLSDPGPEPAGPSPRARSASARANGAVPAEPVGDGRRGRRDQDDYPVDRPARGPVVAAEPRDRRASSEDPAARRGAATREGGARRDQDARRQTPASNARRAANSRSAQQEPIRNGRSVPETPGRERSERTRAQPARTPLEPARPADARRRAPVTSERRVDGAAAARSRRDFDDDVPRSRHGR</sequence>
<name>A0ABV3FZA1_9NOCA</name>
<feature type="transmembrane region" description="Helical" evidence="2">
    <location>
        <begin position="42"/>
        <end position="62"/>
    </location>
</feature>
<feature type="compositionally biased region" description="Polar residues" evidence="1">
    <location>
        <begin position="484"/>
        <end position="493"/>
    </location>
</feature>
<keyword evidence="4" id="KW-1185">Reference proteome</keyword>
<feature type="region of interest" description="Disordered" evidence="1">
    <location>
        <begin position="211"/>
        <end position="275"/>
    </location>
</feature>
<proteinExistence type="predicted"/>
<feature type="compositionally biased region" description="Acidic residues" evidence="1">
    <location>
        <begin position="252"/>
        <end position="262"/>
    </location>
</feature>
<comment type="caution">
    <text evidence="3">The sequence shown here is derived from an EMBL/GenBank/DDBJ whole genome shotgun (WGS) entry which is preliminary data.</text>
</comment>
<evidence type="ECO:0000313" key="4">
    <source>
        <dbReference type="Proteomes" id="UP001551695"/>
    </source>
</evidence>
<dbReference type="EMBL" id="JBFAKC010000012">
    <property type="protein sequence ID" value="MEV0710757.1"/>
    <property type="molecule type" value="Genomic_DNA"/>
</dbReference>
<keyword evidence="2" id="KW-0472">Membrane</keyword>
<feature type="compositionally biased region" description="Basic and acidic residues" evidence="1">
    <location>
        <begin position="740"/>
        <end position="755"/>
    </location>
</feature>
<dbReference type="Proteomes" id="UP001551695">
    <property type="component" value="Unassembled WGS sequence"/>
</dbReference>
<feature type="transmembrane region" description="Helical" evidence="2">
    <location>
        <begin position="12"/>
        <end position="30"/>
    </location>
</feature>
<feature type="compositionally biased region" description="Low complexity" evidence="1">
    <location>
        <begin position="668"/>
        <end position="680"/>
    </location>
</feature>
<feature type="compositionally biased region" description="Basic and acidic residues" evidence="1">
    <location>
        <begin position="695"/>
        <end position="704"/>
    </location>
</feature>
<organism evidence="3 4">
    <name type="scientific">Nocardia aurea</name>
    <dbReference type="NCBI Taxonomy" id="2144174"/>
    <lineage>
        <taxon>Bacteria</taxon>
        <taxon>Bacillati</taxon>
        <taxon>Actinomycetota</taxon>
        <taxon>Actinomycetes</taxon>
        <taxon>Mycobacteriales</taxon>
        <taxon>Nocardiaceae</taxon>
        <taxon>Nocardia</taxon>
    </lineage>
</organism>
<feature type="compositionally biased region" description="Low complexity" evidence="1">
    <location>
        <begin position="586"/>
        <end position="599"/>
    </location>
</feature>
<feature type="compositionally biased region" description="Basic and acidic residues" evidence="1">
    <location>
        <begin position="632"/>
        <end position="645"/>
    </location>
</feature>
<feature type="compositionally biased region" description="Acidic residues" evidence="1">
    <location>
        <begin position="297"/>
        <end position="326"/>
    </location>
</feature>
<feature type="compositionally biased region" description="Basic and acidic residues" evidence="1">
    <location>
        <begin position="431"/>
        <end position="451"/>
    </location>
</feature>
<feature type="region of interest" description="Disordered" evidence="1">
    <location>
        <begin position="297"/>
        <end position="755"/>
    </location>
</feature>
<evidence type="ECO:0000256" key="2">
    <source>
        <dbReference type="SAM" id="Phobius"/>
    </source>
</evidence>